<protein>
    <submittedName>
        <fullName evidence="1">Uncharacterized protein</fullName>
    </submittedName>
</protein>
<dbReference type="RefSeq" id="WP_088353573.1">
    <property type="nucleotide sequence ID" value="NZ_CP061813.1"/>
</dbReference>
<dbReference type="KEGG" id="phal:H9I45_02185"/>
<evidence type="ECO:0000313" key="2">
    <source>
        <dbReference type="Proteomes" id="UP000516764"/>
    </source>
</evidence>
<reference evidence="1 2" key="1">
    <citation type="journal article" date="2016" name="Int. J. Syst. Evol. Microbiol.">
        <title>Polaribacter haliotis sp. nov., isolated from the gut of abalone Haliotis discus hannai.</title>
        <authorList>
            <person name="Kim Y.O."/>
            <person name="Park I.S."/>
            <person name="Park S."/>
            <person name="Nam B.H."/>
            <person name="Park J.M."/>
            <person name="Kim D.G."/>
            <person name="Yoon J.H."/>
        </authorList>
    </citation>
    <scope>NUCLEOTIDE SEQUENCE [LARGE SCALE GENOMIC DNA]</scope>
    <source>
        <strain evidence="1 2">KCTC 52418</strain>
    </source>
</reference>
<evidence type="ECO:0000313" key="1">
    <source>
        <dbReference type="EMBL" id="QOD61279.1"/>
    </source>
</evidence>
<keyword evidence="2" id="KW-1185">Reference proteome</keyword>
<name>A0A7L8AHL0_9FLAO</name>
<sequence length="194" mass="22928">MILFFEIVNESNLTLELSKLILPFIIGLFSSVIIDKIRESIGNRKVKSFILMYLEKTILPELPEIEKITLNVKNKIQNYSSEKIMLPAFESFNSNVLRGIDNVQYYKVFKKEYVLLNEIISMIDFLCKNMPTKINDNYYDYINQHLREKNKIGDLLHVKNCYVCVDKKEDTIRILDSRIKEIKILKEKIELLIK</sequence>
<dbReference type="OrthoDB" id="9779074at2"/>
<proteinExistence type="predicted"/>
<gene>
    <name evidence="1" type="ORF">H9I45_02185</name>
</gene>
<dbReference type="AlphaFoldDB" id="A0A7L8AHL0"/>
<accession>A0A7L8AHL0</accession>
<dbReference type="EMBL" id="CP061813">
    <property type="protein sequence ID" value="QOD61279.1"/>
    <property type="molecule type" value="Genomic_DNA"/>
</dbReference>
<dbReference type="Proteomes" id="UP000516764">
    <property type="component" value="Chromosome"/>
</dbReference>
<organism evidence="1 2">
    <name type="scientific">Polaribacter haliotis</name>
    <dbReference type="NCBI Taxonomy" id="1888915"/>
    <lineage>
        <taxon>Bacteria</taxon>
        <taxon>Pseudomonadati</taxon>
        <taxon>Bacteroidota</taxon>
        <taxon>Flavobacteriia</taxon>
        <taxon>Flavobacteriales</taxon>
        <taxon>Flavobacteriaceae</taxon>
    </lineage>
</organism>